<name>A0A942U882_9BACI</name>
<organism evidence="6 7">
    <name type="scientific">Neobacillus rhizophilus</name>
    <dbReference type="NCBI Taxonomy" id="2833579"/>
    <lineage>
        <taxon>Bacteria</taxon>
        <taxon>Bacillati</taxon>
        <taxon>Bacillota</taxon>
        <taxon>Bacilli</taxon>
        <taxon>Bacillales</taxon>
        <taxon>Bacillaceae</taxon>
        <taxon>Neobacillus</taxon>
    </lineage>
</organism>
<dbReference type="PANTHER" id="PTHR30346:SF0">
    <property type="entry name" value="HCA OPERON TRANSCRIPTIONAL ACTIVATOR HCAR"/>
    <property type="match status" value="1"/>
</dbReference>
<dbReference type="InterPro" id="IPR000847">
    <property type="entry name" value="LysR_HTH_N"/>
</dbReference>
<dbReference type="Gene3D" id="1.10.10.10">
    <property type="entry name" value="Winged helix-like DNA-binding domain superfamily/Winged helix DNA-binding domain"/>
    <property type="match status" value="1"/>
</dbReference>
<dbReference type="Proteomes" id="UP000679749">
    <property type="component" value="Unassembled WGS sequence"/>
</dbReference>
<gene>
    <name evidence="6" type="ORF">KHA99_17310</name>
</gene>
<dbReference type="SUPFAM" id="SSF46785">
    <property type="entry name" value="Winged helix' DNA-binding domain"/>
    <property type="match status" value="1"/>
</dbReference>
<comment type="similarity">
    <text evidence="1">Belongs to the LysR transcriptional regulatory family.</text>
</comment>
<dbReference type="GO" id="GO:0032993">
    <property type="term" value="C:protein-DNA complex"/>
    <property type="evidence" value="ECO:0007669"/>
    <property type="project" value="TreeGrafter"/>
</dbReference>
<dbReference type="EMBL" id="JAGYPF010000003">
    <property type="protein sequence ID" value="MBS4214211.1"/>
    <property type="molecule type" value="Genomic_DNA"/>
</dbReference>
<dbReference type="Pfam" id="PF00126">
    <property type="entry name" value="HTH_1"/>
    <property type="match status" value="1"/>
</dbReference>
<proteinExistence type="inferred from homology"/>
<comment type="caution">
    <text evidence="6">The sequence shown here is derived from an EMBL/GenBank/DDBJ whole genome shotgun (WGS) entry which is preliminary data.</text>
</comment>
<protein>
    <submittedName>
        <fullName evidence="6">LysR family transcriptional regulator</fullName>
    </submittedName>
</protein>
<accession>A0A942U882</accession>
<keyword evidence="7" id="KW-1185">Reference proteome</keyword>
<dbReference type="InterPro" id="IPR036390">
    <property type="entry name" value="WH_DNA-bd_sf"/>
</dbReference>
<dbReference type="AlphaFoldDB" id="A0A942U882"/>
<reference evidence="6" key="1">
    <citation type="submission" date="2021-05" db="EMBL/GenBank/DDBJ databases">
        <title>Novel Bacillus species.</title>
        <authorList>
            <person name="Liu G."/>
        </authorList>
    </citation>
    <scope>NUCLEOTIDE SEQUENCE</scope>
    <source>
        <strain evidence="6">FJAT-49825</strain>
    </source>
</reference>
<keyword evidence="3" id="KW-0238">DNA-binding</keyword>
<dbReference type="GO" id="GO:0003700">
    <property type="term" value="F:DNA-binding transcription factor activity"/>
    <property type="evidence" value="ECO:0007669"/>
    <property type="project" value="InterPro"/>
</dbReference>
<evidence type="ECO:0000256" key="1">
    <source>
        <dbReference type="ARBA" id="ARBA00009437"/>
    </source>
</evidence>
<evidence type="ECO:0000256" key="2">
    <source>
        <dbReference type="ARBA" id="ARBA00023015"/>
    </source>
</evidence>
<dbReference type="PROSITE" id="PS50931">
    <property type="entry name" value="HTH_LYSR"/>
    <property type="match status" value="1"/>
</dbReference>
<feature type="domain" description="HTH lysR-type" evidence="5">
    <location>
        <begin position="1"/>
        <end position="34"/>
    </location>
</feature>
<evidence type="ECO:0000259" key="5">
    <source>
        <dbReference type="PROSITE" id="PS50931"/>
    </source>
</evidence>
<evidence type="ECO:0000256" key="4">
    <source>
        <dbReference type="ARBA" id="ARBA00023163"/>
    </source>
</evidence>
<evidence type="ECO:0000313" key="6">
    <source>
        <dbReference type="EMBL" id="MBS4214211.1"/>
    </source>
</evidence>
<dbReference type="PANTHER" id="PTHR30346">
    <property type="entry name" value="TRANSCRIPTIONAL DUAL REGULATOR HCAR-RELATED"/>
    <property type="match status" value="1"/>
</dbReference>
<keyword evidence="2" id="KW-0805">Transcription regulation</keyword>
<evidence type="ECO:0000256" key="3">
    <source>
        <dbReference type="ARBA" id="ARBA00023125"/>
    </source>
</evidence>
<evidence type="ECO:0000313" key="7">
    <source>
        <dbReference type="Proteomes" id="UP000679749"/>
    </source>
</evidence>
<dbReference type="InterPro" id="IPR036388">
    <property type="entry name" value="WH-like_DNA-bd_sf"/>
</dbReference>
<sequence length="93" mass="10803">MHVTQSGISRAIASLEDELGIYLFNRTRLGVEPTVDGKELIQDAEGIVLKVQEFEEKARKKLLCRKKPSGKFGHSYVWQRPFVEIKINKEFYY</sequence>
<keyword evidence="4" id="KW-0804">Transcription</keyword>
<dbReference type="GO" id="GO:0003677">
    <property type="term" value="F:DNA binding"/>
    <property type="evidence" value="ECO:0007669"/>
    <property type="project" value="UniProtKB-KW"/>
</dbReference>